<dbReference type="GO" id="GO:0019509">
    <property type="term" value="P:L-methionine salvage from methylthioadenosine"/>
    <property type="evidence" value="ECO:0007669"/>
    <property type="project" value="TreeGrafter"/>
</dbReference>
<dbReference type="EMBL" id="UOGB01000034">
    <property type="protein sequence ID" value="VAX15813.1"/>
    <property type="molecule type" value="Genomic_DNA"/>
</dbReference>
<dbReference type="GO" id="GO:0005829">
    <property type="term" value="C:cytosol"/>
    <property type="evidence" value="ECO:0007669"/>
    <property type="project" value="TreeGrafter"/>
</dbReference>
<keyword evidence="1 4" id="KW-0328">Glycosyltransferase</keyword>
<proteinExistence type="inferred from homology"/>
<evidence type="ECO:0000259" key="3">
    <source>
        <dbReference type="Pfam" id="PF01048"/>
    </source>
</evidence>
<dbReference type="Gene3D" id="3.40.50.1580">
    <property type="entry name" value="Nucleoside phosphorylase domain"/>
    <property type="match status" value="1"/>
</dbReference>
<dbReference type="AlphaFoldDB" id="A0A3B1BUC7"/>
<dbReference type="PANTHER" id="PTHR42679">
    <property type="entry name" value="S-METHYL-5'-THIOADENOSINE PHOSPHORYLASE"/>
    <property type="match status" value="1"/>
</dbReference>
<dbReference type="InterPro" id="IPR000845">
    <property type="entry name" value="Nucleoside_phosphorylase_d"/>
</dbReference>
<dbReference type="GO" id="GO:0017061">
    <property type="term" value="F:S-methyl-5-thioadenosine phosphorylase activity"/>
    <property type="evidence" value="ECO:0007669"/>
    <property type="project" value="UniProtKB-EC"/>
</dbReference>
<dbReference type="GO" id="GO:0009116">
    <property type="term" value="P:nucleoside metabolic process"/>
    <property type="evidence" value="ECO:0007669"/>
    <property type="project" value="InterPro"/>
</dbReference>
<protein>
    <submittedName>
        <fullName evidence="4">5'-methylthioadenosine phosphorylase</fullName>
        <ecNumber evidence="4">2.4.2.28</ecNumber>
    </submittedName>
</protein>
<dbReference type="PANTHER" id="PTHR42679:SF2">
    <property type="entry name" value="S-METHYL-5'-THIOADENOSINE PHOSPHORYLASE"/>
    <property type="match status" value="1"/>
</dbReference>
<sequence length="289" mass="32314">MSKLAIMGGSAANELIAKKHFGSYKKVPAKKTPFGKVSDIRLYKSSGLEFYFLPRHGADGYHTAAPFVNYRANIWALKQLGVERIISWSGPGIINPGLEVGSFAVPGDIIDQTKNRPSTFFEKGGLGFIRMSHPFCPDLRHALIYSLENLSLNFHNESIYCCTEGPRLETPAEIKLYHSYGADLVGMTLAPEAFLARELEMCYASLCYLTNFAEGMVNREFEGGVLFEGMMSPGEKKTVDKAVKKMPEIIVGALKAVLDHSRDCQCKNAMERYRKQGIITDNWRKWIDP</sequence>
<keyword evidence="2 4" id="KW-0808">Transferase</keyword>
<feature type="domain" description="Nucleoside phosphorylase" evidence="3">
    <location>
        <begin position="3"/>
        <end position="220"/>
    </location>
</feature>
<gene>
    <name evidence="4" type="ORF">MNBD_NITROSPINAE03-545</name>
</gene>
<dbReference type="CDD" id="cd09010">
    <property type="entry name" value="MTAP_SsMTAPII_like_MTIP"/>
    <property type="match status" value="1"/>
</dbReference>
<dbReference type="EC" id="2.4.2.28" evidence="4"/>
<name>A0A3B1BUC7_9ZZZZ</name>
<accession>A0A3B1BUC7</accession>
<evidence type="ECO:0000256" key="1">
    <source>
        <dbReference type="ARBA" id="ARBA00022676"/>
    </source>
</evidence>
<organism evidence="4">
    <name type="scientific">hydrothermal vent metagenome</name>
    <dbReference type="NCBI Taxonomy" id="652676"/>
    <lineage>
        <taxon>unclassified sequences</taxon>
        <taxon>metagenomes</taxon>
        <taxon>ecological metagenomes</taxon>
    </lineage>
</organism>
<evidence type="ECO:0000256" key="2">
    <source>
        <dbReference type="ARBA" id="ARBA00022679"/>
    </source>
</evidence>
<evidence type="ECO:0000313" key="4">
    <source>
        <dbReference type="EMBL" id="VAX15813.1"/>
    </source>
</evidence>
<dbReference type="SUPFAM" id="SSF53167">
    <property type="entry name" value="Purine and uridine phosphorylases"/>
    <property type="match status" value="1"/>
</dbReference>
<dbReference type="HAMAP" id="MF_01963">
    <property type="entry name" value="MTAP"/>
    <property type="match status" value="1"/>
</dbReference>
<dbReference type="InterPro" id="IPR010044">
    <property type="entry name" value="MTAP"/>
</dbReference>
<dbReference type="InterPro" id="IPR035994">
    <property type="entry name" value="Nucleoside_phosphorylase_sf"/>
</dbReference>
<dbReference type="Pfam" id="PF01048">
    <property type="entry name" value="PNP_UDP_1"/>
    <property type="match status" value="1"/>
</dbReference>
<reference evidence="4" key="1">
    <citation type="submission" date="2018-06" db="EMBL/GenBank/DDBJ databases">
        <authorList>
            <person name="Zhirakovskaya E."/>
        </authorList>
    </citation>
    <scope>NUCLEOTIDE SEQUENCE</scope>
</reference>